<feature type="region of interest" description="Disordered" evidence="1">
    <location>
        <begin position="143"/>
        <end position="177"/>
    </location>
</feature>
<reference evidence="2" key="1">
    <citation type="submission" date="2022-06" db="EMBL/GenBank/DDBJ databases">
        <title>Diverse halophilic archaea isolated from saline environments.</title>
        <authorList>
            <person name="Cui H.-L."/>
        </authorList>
    </citation>
    <scope>NUCLEOTIDE SEQUENCE</scope>
    <source>
        <strain evidence="2">WLHS1</strain>
    </source>
</reference>
<dbReference type="EMBL" id="CP100355">
    <property type="protein sequence ID" value="UTF53257.1"/>
    <property type="molecule type" value="Genomic_DNA"/>
</dbReference>
<accession>A0A9E7NAU1</accession>
<organism evidence="2 3">
    <name type="scientific">Natronosalvus rutilus</name>
    <dbReference type="NCBI Taxonomy" id="2953753"/>
    <lineage>
        <taxon>Archaea</taxon>
        <taxon>Methanobacteriati</taxon>
        <taxon>Methanobacteriota</taxon>
        <taxon>Stenosarchaea group</taxon>
        <taxon>Halobacteria</taxon>
        <taxon>Halobacteriales</taxon>
        <taxon>Natrialbaceae</taxon>
        <taxon>Natronosalvus</taxon>
    </lineage>
</organism>
<proteinExistence type="predicted"/>
<evidence type="ECO:0000256" key="1">
    <source>
        <dbReference type="SAM" id="MobiDB-lite"/>
    </source>
</evidence>
<dbReference type="GeneID" id="73291582"/>
<dbReference type="RefSeq" id="WP_254157556.1">
    <property type="nucleotide sequence ID" value="NZ_CP100355.1"/>
</dbReference>
<gene>
    <name evidence="2" type="ORF">NGM29_16010</name>
</gene>
<protein>
    <submittedName>
        <fullName evidence="2">Uncharacterized protein</fullName>
    </submittedName>
</protein>
<dbReference type="AlphaFoldDB" id="A0A9E7NAU1"/>
<name>A0A9E7NAU1_9EURY</name>
<dbReference type="KEGG" id="sawl:NGM29_16010"/>
<sequence>MDDERMPVDWFVPEEELSRFEDYVEAEFGAYEGELGRRVEEAMREYAELDTDDAASEALLDECLAHSADEEEKQKTTTGLDTLANKDTRRAQSCVNPYVRMRFKQWAGENSDDCYGVELARALRQYRTNSRSSRIRSKLERFVDSEMDESPMPVGGGSDDHGNESATDDEEGTRESGTVVDRRVQTLVDQIHGKSDKKQLHVDKDIRPLLAACDGITDDPAPQTVDKYADLIAEELDLKRHPRCSELYIPSEEFPRKPDHIPTECWVPVSELDRNPVGRARRVCIETGYRAISNNGKASIDTDEILDEVLEGEISKRTARETMKKAAEFGGNGFNYTTSHGAKKRVLKVNLNVLQEHNPELYNEIVRYYNGETGSEDESDQR</sequence>
<dbReference type="Proteomes" id="UP001056855">
    <property type="component" value="Chromosome"/>
</dbReference>
<keyword evidence="3" id="KW-1185">Reference proteome</keyword>
<evidence type="ECO:0000313" key="3">
    <source>
        <dbReference type="Proteomes" id="UP001056855"/>
    </source>
</evidence>
<evidence type="ECO:0000313" key="2">
    <source>
        <dbReference type="EMBL" id="UTF53257.1"/>
    </source>
</evidence>